<gene>
    <name evidence="1" type="primary">Nfu_g_1_019984</name>
</gene>
<name>A0A1A8ETD7_9TELE</name>
<reference evidence="1" key="2">
    <citation type="submission" date="2016-06" db="EMBL/GenBank/DDBJ databases">
        <title>The genome of a short-lived fish provides insights into sex chromosome evolution and the genetic control of aging.</title>
        <authorList>
            <person name="Reichwald K."/>
            <person name="Felder M."/>
            <person name="Petzold A."/>
            <person name="Koch P."/>
            <person name="Groth M."/>
            <person name="Platzer M."/>
        </authorList>
    </citation>
    <scope>NUCLEOTIDE SEQUENCE</scope>
    <source>
        <tissue evidence="1">Brain</tissue>
    </source>
</reference>
<sequence length="45" mass="4779">GFTPALHLPSPIPQPPASHAAVPLQSPLDLIQCALSSRFFLNKSL</sequence>
<dbReference type="EMBL" id="HAEB01003600">
    <property type="protein sequence ID" value="SBQ50127.1"/>
    <property type="molecule type" value="Transcribed_RNA"/>
</dbReference>
<feature type="non-terminal residue" evidence="1">
    <location>
        <position position="1"/>
    </location>
</feature>
<accession>A0A1A8ETD7</accession>
<organism evidence="1">
    <name type="scientific">Nothobranchius korthausae</name>
    <dbReference type="NCBI Taxonomy" id="1143690"/>
    <lineage>
        <taxon>Eukaryota</taxon>
        <taxon>Metazoa</taxon>
        <taxon>Chordata</taxon>
        <taxon>Craniata</taxon>
        <taxon>Vertebrata</taxon>
        <taxon>Euteleostomi</taxon>
        <taxon>Actinopterygii</taxon>
        <taxon>Neopterygii</taxon>
        <taxon>Teleostei</taxon>
        <taxon>Neoteleostei</taxon>
        <taxon>Acanthomorphata</taxon>
        <taxon>Ovalentaria</taxon>
        <taxon>Atherinomorphae</taxon>
        <taxon>Cyprinodontiformes</taxon>
        <taxon>Nothobranchiidae</taxon>
        <taxon>Nothobranchius</taxon>
    </lineage>
</organism>
<dbReference type="AlphaFoldDB" id="A0A1A8ETD7"/>
<feature type="non-terminal residue" evidence="1">
    <location>
        <position position="45"/>
    </location>
</feature>
<proteinExistence type="predicted"/>
<protein>
    <submittedName>
        <fullName evidence="1">Uncharacterized protein</fullName>
    </submittedName>
</protein>
<reference evidence="1" key="1">
    <citation type="submission" date="2016-05" db="EMBL/GenBank/DDBJ databases">
        <authorList>
            <person name="Lavstsen T."/>
            <person name="Jespersen J.S."/>
        </authorList>
    </citation>
    <scope>NUCLEOTIDE SEQUENCE</scope>
    <source>
        <tissue evidence="1">Brain</tissue>
    </source>
</reference>
<evidence type="ECO:0000313" key="1">
    <source>
        <dbReference type="EMBL" id="SBQ50127.1"/>
    </source>
</evidence>